<dbReference type="STRING" id="4536.A0A0E0I5I0"/>
<dbReference type="EnsemblPlants" id="ONIVA07G25500.3">
    <property type="protein sequence ID" value="ONIVA07G25500.3"/>
    <property type="gene ID" value="ONIVA07G25500"/>
</dbReference>
<dbReference type="HOGENOM" id="CLU_135897_1_0_1"/>
<evidence type="ECO:0000256" key="2">
    <source>
        <dbReference type="SAM" id="MobiDB-lite"/>
    </source>
</evidence>
<reference evidence="3" key="2">
    <citation type="submission" date="2018-04" db="EMBL/GenBank/DDBJ databases">
        <title>OnivRS2 (Oryza nivara Reference Sequence Version 2).</title>
        <authorList>
            <person name="Zhang J."/>
            <person name="Kudrna D."/>
            <person name="Lee S."/>
            <person name="Talag J."/>
            <person name="Rajasekar S."/>
            <person name="Welchert J."/>
            <person name="Hsing Y.-I."/>
            <person name="Wing R.A."/>
        </authorList>
    </citation>
    <scope>NUCLEOTIDE SEQUENCE [LARGE SCALE GENOMIC DNA]</scope>
    <source>
        <strain evidence="3">SL10</strain>
    </source>
</reference>
<dbReference type="EnsemblPlants" id="ONIVA07G25500.1">
    <property type="protein sequence ID" value="ONIVA07G25500.1"/>
    <property type="gene ID" value="ONIVA07G25500"/>
</dbReference>
<dbReference type="Gramene" id="ONIVA07G25500.1">
    <property type="protein sequence ID" value="ONIVA07G25500.1"/>
    <property type="gene ID" value="ONIVA07G25500"/>
</dbReference>
<dbReference type="OMA" id="MMENEQQ"/>
<accession>A0A0E0I5I0</accession>
<dbReference type="EnsemblPlants" id="ONIVA07G25500.2">
    <property type="protein sequence ID" value="ONIVA07G25500.2"/>
    <property type="gene ID" value="ONIVA07G25500"/>
</dbReference>
<dbReference type="AlphaFoldDB" id="A0A0E0I5I0"/>
<feature type="coiled-coil region" evidence="1">
    <location>
        <begin position="30"/>
        <end position="75"/>
    </location>
</feature>
<dbReference type="Gramene" id="ONIVA07G25500.2">
    <property type="protein sequence ID" value="ONIVA07G25500.2"/>
    <property type="gene ID" value="ONIVA07G25500"/>
</dbReference>
<name>A0A0E0I5I0_ORYNI</name>
<protein>
    <submittedName>
        <fullName evidence="3">Uncharacterized protein</fullName>
    </submittedName>
</protein>
<evidence type="ECO:0000256" key="1">
    <source>
        <dbReference type="SAM" id="Coils"/>
    </source>
</evidence>
<reference evidence="3" key="1">
    <citation type="submission" date="2015-04" db="UniProtKB">
        <authorList>
            <consortium name="EnsemblPlants"/>
        </authorList>
    </citation>
    <scope>IDENTIFICATION</scope>
    <source>
        <strain evidence="3">SL10</strain>
    </source>
</reference>
<feature type="compositionally biased region" description="Basic and acidic residues" evidence="2">
    <location>
        <begin position="154"/>
        <end position="166"/>
    </location>
</feature>
<dbReference type="PANTHER" id="PTHR34681:SF1">
    <property type="entry name" value="OS07G0671100 PROTEIN"/>
    <property type="match status" value="1"/>
</dbReference>
<evidence type="ECO:0000313" key="4">
    <source>
        <dbReference type="Proteomes" id="UP000006591"/>
    </source>
</evidence>
<keyword evidence="1" id="KW-0175">Coiled coil</keyword>
<dbReference type="eggNOG" id="ENOG502R3FZ">
    <property type="taxonomic scope" value="Eukaryota"/>
</dbReference>
<keyword evidence="4" id="KW-1185">Reference proteome</keyword>
<dbReference type="Proteomes" id="UP000006591">
    <property type="component" value="Chromosome 7"/>
</dbReference>
<sequence>MAEPPPLTAPAPAPATPPRLAGFEQLDARIKELTSSQGELLDRIQKLKLEVQNWRSNLETQVKTSQNELLELKKGLNSEVELLKSVSLFLFHILALFVLILRSYCSWFWHMILGNEGNQEEKGTLQTQFADIEKSNEDTNQAPQPREPAQEFDTDAHMEKQTAMEA</sequence>
<feature type="region of interest" description="Disordered" evidence="2">
    <location>
        <begin position="129"/>
        <end position="166"/>
    </location>
</feature>
<proteinExistence type="predicted"/>
<dbReference type="PANTHER" id="PTHR34681">
    <property type="entry name" value="UVEAL AUTOANTIGEN WITH COILED-COIL/ANKYRIN"/>
    <property type="match status" value="1"/>
</dbReference>
<organism evidence="3">
    <name type="scientific">Oryza nivara</name>
    <name type="common">Indian wild rice</name>
    <name type="synonym">Oryza sativa f. spontanea</name>
    <dbReference type="NCBI Taxonomy" id="4536"/>
    <lineage>
        <taxon>Eukaryota</taxon>
        <taxon>Viridiplantae</taxon>
        <taxon>Streptophyta</taxon>
        <taxon>Embryophyta</taxon>
        <taxon>Tracheophyta</taxon>
        <taxon>Spermatophyta</taxon>
        <taxon>Magnoliopsida</taxon>
        <taxon>Liliopsida</taxon>
        <taxon>Poales</taxon>
        <taxon>Poaceae</taxon>
        <taxon>BOP clade</taxon>
        <taxon>Oryzoideae</taxon>
        <taxon>Oryzeae</taxon>
        <taxon>Oryzinae</taxon>
        <taxon>Oryza</taxon>
    </lineage>
</organism>
<dbReference type="Gramene" id="ONIVA07G25500.3">
    <property type="protein sequence ID" value="ONIVA07G25500.3"/>
    <property type="gene ID" value="ONIVA07G25500"/>
</dbReference>
<evidence type="ECO:0000313" key="3">
    <source>
        <dbReference type="EnsemblPlants" id="ONIVA07G25500.3"/>
    </source>
</evidence>